<dbReference type="EMBL" id="BPLR01015332">
    <property type="protein sequence ID" value="GIY75383.1"/>
    <property type="molecule type" value="Genomic_DNA"/>
</dbReference>
<organism evidence="3 4">
    <name type="scientific">Caerostris extrusa</name>
    <name type="common">Bark spider</name>
    <name type="synonym">Caerostris bankana</name>
    <dbReference type="NCBI Taxonomy" id="172846"/>
    <lineage>
        <taxon>Eukaryota</taxon>
        <taxon>Metazoa</taxon>
        <taxon>Ecdysozoa</taxon>
        <taxon>Arthropoda</taxon>
        <taxon>Chelicerata</taxon>
        <taxon>Arachnida</taxon>
        <taxon>Araneae</taxon>
        <taxon>Araneomorphae</taxon>
        <taxon>Entelegynae</taxon>
        <taxon>Araneoidea</taxon>
        <taxon>Araneidae</taxon>
        <taxon>Caerostris</taxon>
    </lineage>
</organism>
<dbReference type="SUPFAM" id="SSF50156">
    <property type="entry name" value="PDZ domain-like"/>
    <property type="match status" value="5"/>
</dbReference>
<feature type="domain" description="PDZ" evidence="2">
    <location>
        <begin position="293"/>
        <end position="376"/>
    </location>
</feature>
<dbReference type="InterPro" id="IPR036034">
    <property type="entry name" value="PDZ_sf"/>
</dbReference>
<dbReference type="CDD" id="cd06673">
    <property type="entry name" value="PDZ10_MUPP1-PDZ8_PATJ-like"/>
    <property type="match status" value="1"/>
</dbReference>
<evidence type="ECO:0000313" key="4">
    <source>
        <dbReference type="Proteomes" id="UP001054945"/>
    </source>
</evidence>
<dbReference type="PANTHER" id="PTHR19964">
    <property type="entry name" value="MULTIPLE PDZ DOMAIN PROTEIN"/>
    <property type="match status" value="1"/>
</dbReference>
<feature type="domain" description="PDZ" evidence="2">
    <location>
        <begin position="1"/>
        <end position="81"/>
    </location>
</feature>
<dbReference type="InterPro" id="IPR001478">
    <property type="entry name" value="PDZ"/>
</dbReference>
<evidence type="ECO:0000259" key="2">
    <source>
        <dbReference type="PROSITE" id="PS50106"/>
    </source>
</evidence>
<dbReference type="InterPro" id="IPR051342">
    <property type="entry name" value="PDZ_scaffold"/>
</dbReference>
<feature type="domain" description="PDZ" evidence="2">
    <location>
        <begin position="389"/>
        <end position="471"/>
    </location>
</feature>
<dbReference type="CDD" id="cd06672">
    <property type="entry name" value="PDZ8_MUPP1-PDZ7_PATJ-PDZ2_INAD-like"/>
    <property type="match status" value="1"/>
</dbReference>
<reference evidence="3 4" key="1">
    <citation type="submission" date="2021-06" db="EMBL/GenBank/DDBJ databases">
        <title>Caerostris extrusa draft genome.</title>
        <authorList>
            <person name="Kono N."/>
            <person name="Arakawa K."/>
        </authorList>
    </citation>
    <scope>NUCLEOTIDE SEQUENCE [LARGE SCALE GENOMIC DNA]</scope>
</reference>
<dbReference type="FunFam" id="2.30.42.10:FF:000038">
    <property type="entry name" value="Multiple PDZ domain protein isoform X1"/>
    <property type="match status" value="1"/>
</dbReference>
<keyword evidence="4" id="KW-1185">Reference proteome</keyword>
<feature type="domain" description="PDZ" evidence="2">
    <location>
        <begin position="117"/>
        <end position="200"/>
    </location>
</feature>
<dbReference type="CDD" id="cd23064">
    <property type="entry name" value="PDZ3_INAD-like"/>
    <property type="match status" value="1"/>
</dbReference>
<evidence type="ECO:0000313" key="3">
    <source>
        <dbReference type="EMBL" id="GIY75383.1"/>
    </source>
</evidence>
<comment type="caution">
    <text evidence="3">The sequence shown here is derived from an EMBL/GenBank/DDBJ whole genome shotgun (WGS) entry which is preliminary data.</text>
</comment>
<dbReference type="CDD" id="cd06674">
    <property type="entry name" value="PDZ11_MUPP1-PDZ9_PATJ-like"/>
    <property type="match status" value="1"/>
</dbReference>
<feature type="compositionally biased region" description="Pro residues" evidence="1">
    <location>
        <begin position="244"/>
        <end position="259"/>
    </location>
</feature>
<name>A0AAV4VZ12_CAEEX</name>
<dbReference type="AlphaFoldDB" id="A0AAV4VZ12"/>
<accession>A0AAV4VZ12</accession>
<dbReference type="SMART" id="SM00228">
    <property type="entry name" value="PDZ"/>
    <property type="match status" value="5"/>
</dbReference>
<dbReference type="Gene3D" id="2.30.42.10">
    <property type="match status" value="5"/>
</dbReference>
<protein>
    <submittedName>
        <fullName evidence="3">Multiple PDZ domain protein</fullName>
    </submittedName>
</protein>
<feature type="domain" description="PDZ" evidence="2">
    <location>
        <begin position="499"/>
        <end position="582"/>
    </location>
</feature>
<dbReference type="PROSITE" id="PS50106">
    <property type="entry name" value="PDZ"/>
    <property type="match status" value="5"/>
</dbReference>
<gene>
    <name evidence="3" type="primary">MPDZ</name>
    <name evidence="3" type="ORF">CEXT_472511</name>
</gene>
<dbReference type="Pfam" id="PF00595">
    <property type="entry name" value="PDZ"/>
    <property type="match status" value="5"/>
</dbReference>
<dbReference type="Proteomes" id="UP001054945">
    <property type="component" value="Unassembled WGS sequence"/>
</dbReference>
<evidence type="ECO:0000256" key="1">
    <source>
        <dbReference type="SAM" id="MobiDB-lite"/>
    </source>
</evidence>
<feature type="region of interest" description="Disordered" evidence="1">
    <location>
        <begin position="231"/>
        <end position="264"/>
    </location>
</feature>
<proteinExistence type="predicted"/>
<dbReference type="PANTHER" id="PTHR19964:SF84">
    <property type="entry name" value="LIGAND OF NUMB PROTEIN X 2-LIKE ISOFORM X1"/>
    <property type="match status" value="1"/>
</dbReference>
<sequence length="582" mass="62104">MVKGSNKLGLSLAGNKDRTKMSVFVCGMHPKGLAAKDGRFRIGDELLEVNGVVVYGRCHLNASAMIKSLSGTAYKILLLRREGAIEEMAVKPLTQFPSELDEEATEDKYCHYRGMHTVTVRKGSQGLGIMIIEGKHAEFGQGIFISDIQENSAAQQAGLRVGDMILAANDADLVGADYDAAASILKQADGLLTLIVANPNKPSGYIYEDEKKCSEIIENSHEKGITIKMCDKKKDKSPPRRHPPNLPSCPPRPASPACPPIEANGNEALSLEEDAGGQQDPKKCDIRAGRETTVEITKEKIGLGLSIVGGSDTPLGTVIIHEVYPDGAAALDGRLRPGDQILEVNGEDLRDALHEHAITVLRQTPNLVQMLVYREEGQGHEEDPSESLDVELYKKPGRGLGLSIVGRKNGPGVFISEVVKGGIAEADGRLIQGDQILEVNGQDLKTASQEHAAAVLKTTMGRIHMKIGRLKAGSRRSTSSLTTTPKIQENIDSPGVIKTIALDRGATGLGFSVVGGRGGRHGDLPVYVKAVFGEGAAARDGRLKPGDQILSVDDRSLEGLTHAEAVEVLKEATGTVVLSVLS</sequence>